<evidence type="ECO:0000259" key="6">
    <source>
        <dbReference type="Pfam" id="PF08281"/>
    </source>
</evidence>
<dbReference type="SUPFAM" id="SSF88659">
    <property type="entry name" value="Sigma3 and sigma4 domains of RNA polymerase sigma factors"/>
    <property type="match status" value="1"/>
</dbReference>
<proteinExistence type="inferred from homology"/>
<evidence type="ECO:0000256" key="4">
    <source>
        <dbReference type="ARBA" id="ARBA00023163"/>
    </source>
</evidence>
<dbReference type="Gene3D" id="1.10.10.10">
    <property type="entry name" value="Winged helix-like DNA-binding domain superfamily/Winged helix DNA-binding domain"/>
    <property type="match status" value="1"/>
</dbReference>
<organism evidence="7">
    <name type="scientific">bioreactor metagenome</name>
    <dbReference type="NCBI Taxonomy" id="1076179"/>
    <lineage>
        <taxon>unclassified sequences</taxon>
        <taxon>metagenomes</taxon>
        <taxon>ecological metagenomes</taxon>
    </lineage>
</organism>
<dbReference type="SUPFAM" id="SSF88946">
    <property type="entry name" value="Sigma2 domain of RNA polymerase sigma factors"/>
    <property type="match status" value="1"/>
</dbReference>
<keyword evidence="2" id="KW-0805">Transcription regulation</keyword>
<evidence type="ECO:0000256" key="2">
    <source>
        <dbReference type="ARBA" id="ARBA00023015"/>
    </source>
</evidence>
<comment type="caution">
    <text evidence="7">The sequence shown here is derived from an EMBL/GenBank/DDBJ whole genome shotgun (WGS) entry which is preliminary data.</text>
</comment>
<dbReference type="EMBL" id="VSSQ01075909">
    <property type="protein sequence ID" value="MPN26399.1"/>
    <property type="molecule type" value="Genomic_DNA"/>
</dbReference>
<dbReference type="InterPro" id="IPR039425">
    <property type="entry name" value="RNA_pol_sigma-70-like"/>
</dbReference>
<feature type="domain" description="RNA polymerase sigma-70 region 2" evidence="5">
    <location>
        <begin position="23"/>
        <end position="87"/>
    </location>
</feature>
<evidence type="ECO:0000313" key="7">
    <source>
        <dbReference type="EMBL" id="MPN26399.1"/>
    </source>
</evidence>
<evidence type="ECO:0000256" key="1">
    <source>
        <dbReference type="ARBA" id="ARBA00010641"/>
    </source>
</evidence>
<keyword evidence="4" id="KW-0804">Transcription</keyword>
<dbReference type="NCBIfam" id="TIGR02937">
    <property type="entry name" value="sigma70-ECF"/>
    <property type="match status" value="1"/>
</dbReference>
<dbReference type="Gene3D" id="1.10.1740.10">
    <property type="match status" value="1"/>
</dbReference>
<dbReference type="InterPro" id="IPR013249">
    <property type="entry name" value="RNA_pol_sigma70_r4_t2"/>
</dbReference>
<dbReference type="GO" id="GO:0016987">
    <property type="term" value="F:sigma factor activity"/>
    <property type="evidence" value="ECO:0007669"/>
    <property type="project" value="UniProtKB-KW"/>
</dbReference>
<feature type="domain" description="RNA polymerase sigma factor 70 region 4 type 2" evidence="6">
    <location>
        <begin position="107"/>
        <end position="158"/>
    </location>
</feature>
<sequence length="169" mass="19558">MEKRQQRDQTPDIQTADGFGAAVKQIERLLFAASYSILGNSDVCADAVQNALMKAWENRSNLRDSARFKSWMVQIVQNESKNFLRRKPNLPLDESIPGKETNQDRFDVKRALAKLPESARLIVMLYYFERYSVKDICAILRLPEGTVHSRLARAREQLRKELPDYANKR</sequence>
<dbReference type="GO" id="GO:0006352">
    <property type="term" value="P:DNA-templated transcription initiation"/>
    <property type="evidence" value="ECO:0007669"/>
    <property type="project" value="InterPro"/>
</dbReference>
<evidence type="ECO:0000256" key="3">
    <source>
        <dbReference type="ARBA" id="ARBA00023082"/>
    </source>
</evidence>
<accession>A0A645GKL9</accession>
<dbReference type="Pfam" id="PF08281">
    <property type="entry name" value="Sigma70_r4_2"/>
    <property type="match status" value="1"/>
</dbReference>
<dbReference type="InterPro" id="IPR036388">
    <property type="entry name" value="WH-like_DNA-bd_sf"/>
</dbReference>
<name>A0A645GKL9_9ZZZZ</name>
<dbReference type="InterPro" id="IPR013324">
    <property type="entry name" value="RNA_pol_sigma_r3/r4-like"/>
</dbReference>
<dbReference type="InterPro" id="IPR013325">
    <property type="entry name" value="RNA_pol_sigma_r2"/>
</dbReference>
<dbReference type="PANTHER" id="PTHR43133:SF51">
    <property type="entry name" value="RNA POLYMERASE SIGMA FACTOR"/>
    <property type="match status" value="1"/>
</dbReference>
<dbReference type="CDD" id="cd06171">
    <property type="entry name" value="Sigma70_r4"/>
    <property type="match status" value="1"/>
</dbReference>
<dbReference type="Pfam" id="PF04542">
    <property type="entry name" value="Sigma70_r2"/>
    <property type="match status" value="1"/>
</dbReference>
<dbReference type="GO" id="GO:0003677">
    <property type="term" value="F:DNA binding"/>
    <property type="evidence" value="ECO:0007669"/>
    <property type="project" value="InterPro"/>
</dbReference>
<dbReference type="InterPro" id="IPR007627">
    <property type="entry name" value="RNA_pol_sigma70_r2"/>
</dbReference>
<protein>
    <submittedName>
        <fullName evidence="7">ECF RNA polymerase sigma factor SigW</fullName>
    </submittedName>
</protein>
<evidence type="ECO:0000259" key="5">
    <source>
        <dbReference type="Pfam" id="PF04542"/>
    </source>
</evidence>
<keyword evidence="3" id="KW-0731">Sigma factor</keyword>
<dbReference type="InterPro" id="IPR014284">
    <property type="entry name" value="RNA_pol_sigma-70_dom"/>
</dbReference>
<dbReference type="AlphaFoldDB" id="A0A645GKL9"/>
<comment type="similarity">
    <text evidence="1">Belongs to the sigma-70 factor family. ECF subfamily.</text>
</comment>
<gene>
    <name evidence="7" type="primary">sigW_90</name>
    <name evidence="7" type="ORF">SDC9_173823</name>
</gene>
<dbReference type="PANTHER" id="PTHR43133">
    <property type="entry name" value="RNA POLYMERASE ECF-TYPE SIGMA FACTO"/>
    <property type="match status" value="1"/>
</dbReference>
<reference evidence="7" key="1">
    <citation type="submission" date="2019-08" db="EMBL/GenBank/DDBJ databases">
        <authorList>
            <person name="Kucharzyk K."/>
            <person name="Murdoch R.W."/>
            <person name="Higgins S."/>
            <person name="Loffler F."/>
        </authorList>
    </citation>
    <scope>NUCLEOTIDE SEQUENCE</scope>
</reference>